<keyword evidence="3" id="KW-0804">Transcription</keyword>
<accession>A0A7W9F051</accession>
<evidence type="ECO:0000256" key="1">
    <source>
        <dbReference type="ARBA" id="ARBA00023015"/>
    </source>
</evidence>
<sequence>MENIVLDAVDRRLLAVLQEDATVAIAELAERVGLSTTPCWKRIKRLERLGVIERRVAILNRETLGLGVTVIVAVRTARHSDEWLQTFSDEVARMPEVVEFYRMSGEIDYLLKIVARDIADYDRIYRKLTKVADLHDVTSSFAMQEIKSTTALPLLD</sequence>
<dbReference type="PROSITE" id="PS50956">
    <property type="entry name" value="HTH_ASNC_2"/>
    <property type="match status" value="1"/>
</dbReference>
<gene>
    <name evidence="5" type="ORF">FHS99_000319</name>
</gene>
<dbReference type="CDD" id="cd00090">
    <property type="entry name" value="HTH_ARSR"/>
    <property type="match status" value="1"/>
</dbReference>
<keyword evidence="6" id="KW-1185">Reference proteome</keyword>
<name>A0A7W9F051_9SPHN</name>
<keyword evidence="1" id="KW-0805">Transcription regulation</keyword>
<dbReference type="Gene3D" id="3.30.70.920">
    <property type="match status" value="1"/>
</dbReference>
<dbReference type="Pfam" id="PF01037">
    <property type="entry name" value="AsnC_trans_reg"/>
    <property type="match status" value="1"/>
</dbReference>
<dbReference type="InterPro" id="IPR011008">
    <property type="entry name" value="Dimeric_a/b-barrel"/>
</dbReference>
<reference evidence="5 6" key="1">
    <citation type="submission" date="2020-08" db="EMBL/GenBank/DDBJ databases">
        <title>Genomic Encyclopedia of Type Strains, Phase IV (KMG-IV): sequencing the most valuable type-strain genomes for metagenomic binning, comparative biology and taxonomic classification.</title>
        <authorList>
            <person name="Goeker M."/>
        </authorList>
    </citation>
    <scope>NUCLEOTIDE SEQUENCE [LARGE SCALE GENOMIC DNA]</scope>
    <source>
        <strain evidence="5 6">DSM 103336</strain>
    </source>
</reference>
<evidence type="ECO:0000256" key="2">
    <source>
        <dbReference type="ARBA" id="ARBA00023125"/>
    </source>
</evidence>
<dbReference type="InterPro" id="IPR019888">
    <property type="entry name" value="Tscrpt_reg_AsnC-like"/>
</dbReference>
<dbReference type="InterPro" id="IPR036390">
    <property type="entry name" value="WH_DNA-bd_sf"/>
</dbReference>
<dbReference type="GO" id="GO:0043565">
    <property type="term" value="F:sequence-specific DNA binding"/>
    <property type="evidence" value="ECO:0007669"/>
    <property type="project" value="InterPro"/>
</dbReference>
<dbReference type="PANTHER" id="PTHR30154">
    <property type="entry name" value="LEUCINE-RESPONSIVE REGULATORY PROTEIN"/>
    <property type="match status" value="1"/>
</dbReference>
<dbReference type="SMART" id="SM00344">
    <property type="entry name" value="HTH_ASNC"/>
    <property type="match status" value="1"/>
</dbReference>
<protein>
    <submittedName>
        <fullName evidence="5">Lrp/AsnC family transcriptional regulator</fullName>
    </submittedName>
</protein>
<dbReference type="PROSITE" id="PS00519">
    <property type="entry name" value="HTH_ASNC_1"/>
    <property type="match status" value="1"/>
</dbReference>
<dbReference type="RefSeq" id="WP_157175140.1">
    <property type="nucleotide sequence ID" value="NZ_BMJP01000001.1"/>
</dbReference>
<dbReference type="GO" id="GO:0006355">
    <property type="term" value="P:regulation of DNA-templated transcription"/>
    <property type="evidence" value="ECO:0007669"/>
    <property type="project" value="UniProtKB-ARBA"/>
</dbReference>
<feature type="domain" description="HTH asnC-type" evidence="4">
    <location>
        <begin position="6"/>
        <end position="67"/>
    </location>
</feature>
<evidence type="ECO:0000256" key="3">
    <source>
        <dbReference type="ARBA" id="ARBA00023163"/>
    </source>
</evidence>
<dbReference type="Proteomes" id="UP000546701">
    <property type="component" value="Unassembled WGS sequence"/>
</dbReference>
<dbReference type="Gene3D" id="1.10.10.10">
    <property type="entry name" value="Winged helix-like DNA-binding domain superfamily/Winged helix DNA-binding domain"/>
    <property type="match status" value="1"/>
</dbReference>
<evidence type="ECO:0000313" key="5">
    <source>
        <dbReference type="EMBL" id="MBB5727863.1"/>
    </source>
</evidence>
<dbReference type="SUPFAM" id="SSF54909">
    <property type="entry name" value="Dimeric alpha+beta barrel"/>
    <property type="match status" value="1"/>
</dbReference>
<dbReference type="InterPro" id="IPR036388">
    <property type="entry name" value="WH-like_DNA-bd_sf"/>
</dbReference>
<dbReference type="PANTHER" id="PTHR30154:SF17">
    <property type="entry name" value="DNA-BINDING TRANSCRIPTIONAL ACTIVATOR DECR"/>
    <property type="match status" value="1"/>
</dbReference>
<dbReference type="InterPro" id="IPR000485">
    <property type="entry name" value="AsnC-type_HTH_dom"/>
</dbReference>
<dbReference type="PRINTS" id="PR00033">
    <property type="entry name" value="HTHASNC"/>
</dbReference>
<dbReference type="Pfam" id="PF13404">
    <property type="entry name" value="HTH_AsnC-type"/>
    <property type="match status" value="1"/>
</dbReference>
<dbReference type="AlphaFoldDB" id="A0A7W9F051"/>
<keyword evidence="2" id="KW-0238">DNA-binding</keyword>
<dbReference type="InterPro" id="IPR019885">
    <property type="entry name" value="Tscrpt_reg_HTH_AsnC-type_CS"/>
</dbReference>
<organism evidence="5 6">
    <name type="scientific">Sphingomonas prati</name>
    <dbReference type="NCBI Taxonomy" id="1843237"/>
    <lineage>
        <taxon>Bacteria</taxon>
        <taxon>Pseudomonadati</taxon>
        <taxon>Pseudomonadota</taxon>
        <taxon>Alphaproteobacteria</taxon>
        <taxon>Sphingomonadales</taxon>
        <taxon>Sphingomonadaceae</taxon>
        <taxon>Sphingomonas</taxon>
    </lineage>
</organism>
<comment type="caution">
    <text evidence="5">The sequence shown here is derived from an EMBL/GenBank/DDBJ whole genome shotgun (WGS) entry which is preliminary data.</text>
</comment>
<dbReference type="GO" id="GO:0005829">
    <property type="term" value="C:cytosol"/>
    <property type="evidence" value="ECO:0007669"/>
    <property type="project" value="TreeGrafter"/>
</dbReference>
<proteinExistence type="predicted"/>
<evidence type="ECO:0000313" key="6">
    <source>
        <dbReference type="Proteomes" id="UP000546701"/>
    </source>
</evidence>
<dbReference type="SUPFAM" id="SSF46785">
    <property type="entry name" value="Winged helix' DNA-binding domain"/>
    <property type="match status" value="1"/>
</dbReference>
<dbReference type="EMBL" id="JACIJR010000001">
    <property type="protein sequence ID" value="MBB5727863.1"/>
    <property type="molecule type" value="Genomic_DNA"/>
</dbReference>
<dbReference type="InterPro" id="IPR011991">
    <property type="entry name" value="ArsR-like_HTH"/>
</dbReference>
<dbReference type="OrthoDB" id="9813313at2"/>
<dbReference type="GO" id="GO:0043200">
    <property type="term" value="P:response to amino acid"/>
    <property type="evidence" value="ECO:0007669"/>
    <property type="project" value="TreeGrafter"/>
</dbReference>
<dbReference type="InterPro" id="IPR019887">
    <property type="entry name" value="Tscrpt_reg_AsnC/Lrp_C"/>
</dbReference>
<evidence type="ECO:0000259" key="4">
    <source>
        <dbReference type="PROSITE" id="PS50956"/>
    </source>
</evidence>